<protein>
    <submittedName>
        <fullName evidence="1">Histidine phosphatase family protein</fullName>
    </submittedName>
</protein>
<dbReference type="CDD" id="cd07067">
    <property type="entry name" value="HP_PGM_like"/>
    <property type="match status" value="1"/>
</dbReference>
<sequence length="163" mass="18359">MKKIILVRHAKSAWDNPTLSDHDRPLAERGLKDAPKMAKRLKQKGLTIDLMLSSSAVRAMETAKILAKELGYPKEKIKTDGKLYHATPHTLLSAIRSQSDEIKTMLVFGHNPGFNDLIDYLGGEIDNLPTSGQFGFILKSGNWRDLQPENVEVWFVDYPKKNS</sequence>
<evidence type="ECO:0000313" key="2">
    <source>
        <dbReference type="Proteomes" id="UP000664317"/>
    </source>
</evidence>
<reference evidence="1 2" key="1">
    <citation type="submission" date="2021-03" db="EMBL/GenBank/DDBJ databases">
        <title>novel species isolated from a fishpond in China.</title>
        <authorList>
            <person name="Lu H."/>
            <person name="Cai Z."/>
        </authorList>
    </citation>
    <scope>NUCLEOTIDE SEQUENCE [LARGE SCALE GENOMIC DNA]</scope>
    <source>
        <strain evidence="1 2">H41</strain>
    </source>
</reference>
<dbReference type="RefSeq" id="WP_206579179.1">
    <property type="nucleotide sequence ID" value="NZ_JAFKCT010000007.1"/>
</dbReference>
<dbReference type="InterPro" id="IPR013078">
    <property type="entry name" value="His_Pase_superF_clade-1"/>
</dbReference>
<dbReference type="PANTHER" id="PTHR47623:SF1">
    <property type="entry name" value="OS09G0287300 PROTEIN"/>
    <property type="match status" value="1"/>
</dbReference>
<organism evidence="1 2">
    <name type="scientific">Algoriphagus oliviformis</name>
    <dbReference type="NCBI Taxonomy" id="2811231"/>
    <lineage>
        <taxon>Bacteria</taxon>
        <taxon>Pseudomonadati</taxon>
        <taxon>Bacteroidota</taxon>
        <taxon>Cytophagia</taxon>
        <taxon>Cytophagales</taxon>
        <taxon>Cyclobacteriaceae</taxon>
        <taxon>Algoriphagus</taxon>
    </lineage>
</organism>
<dbReference type="SUPFAM" id="SSF53254">
    <property type="entry name" value="Phosphoglycerate mutase-like"/>
    <property type="match status" value="1"/>
</dbReference>
<accession>A0ABS3C749</accession>
<dbReference type="Proteomes" id="UP000664317">
    <property type="component" value="Unassembled WGS sequence"/>
</dbReference>
<dbReference type="Gene3D" id="3.40.50.1240">
    <property type="entry name" value="Phosphoglycerate mutase-like"/>
    <property type="match status" value="1"/>
</dbReference>
<dbReference type="EMBL" id="JAFKCT010000007">
    <property type="protein sequence ID" value="MBN7812396.1"/>
    <property type="molecule type" value="Genomic_DNA"/>
</dbReference>
<evidence type="ECO:0000313" key="1">
    <source>
        <dbReference type="EMBL" id="MBN7812396.1"/>
    </source>
</evidence>
<comment type="caution">
    <text evidence="1">The sequence shown here is derived from an EMBL/GenBank/DDBJ whole genome shotgun (WGS) entry which is preliminary data.</text>
</comment>
<keyword evidence="2" id="KW-1185">Reference proteome</keyword>
<proteinExistence type="predicted"/>
<gene>
    <name evidence="1" type="ORF">J0A68_15695</name>
</gene>
<name>A0ABS3C749_9BACT</name>
<dbReference type="PANTHER" id="PTHR47623">
    <property type="entry name" value="OS09G0287300 PROTEIN"/>
    <property type="match status" value="1"/>
</dbReference>
<dbReference type="Pfam" id="PF00300">
    <property type="entry name" value="His_Phos_1"/>
    <property type="match status" value="1"/>
</dbReference>
<dbReference type="InterPro" id="IPR029033">
    <property type="entry name" value="His_PPase_superfam"/>
</dbReference>